<dbReference type="Proteomes" id="UP000228996">
    <property type="component" value="Unassembled WGS sequence"/>
</dbReference>
<dbReference type="InterPro" id="IPR036415">
    <property type="entry name" value="Lamin_tail_dom_sf"/>
</dbReference>
<evidence type="ECO:0000256" key="2">
    <source>
        <dbReference type="SAM" id="Phobius"/>
    </source>
</evidence>
<evidence type="ECO:0000256" key="1">
    <source>
        <dbReference type="SAM" id="MobiDB-lite"/>
    </source>
</evidence>
<feature type="transmembrane region" description="Helical" evidence="2">
    <location>
        <begin position="244"/>
        <end position="266"/>
    </location>
</feature>
<gene>
    <name evidence="4" type="ORF">COT44_01255</name>
</gene>
<evidence type="ECO:0000259" key="3">
    <source>
        <dbReference type="PROSITE" id="PS51841"/>
    </source>
</evidence>
<dbReference type="Pfam" id="PF00932">
    <property type="entry name" value="LTD"/>
    <property type="match status" value="1"/>
</dbReference>
<sequence>MLSYQKVICSFLFALIWILFLSGKVFGQVVINEFSSNSDPEWVELYNTLDSPIDLTGWFIKDEVQNPKVLSGTITGHGYFVFENREGWLNNSGGDTITLLDNSLPSGQINQIIYGKSNSIVGTPAFDKSAGRSPDGSSNWVNQLDWTKLSANPIPQTPTPTPTDIPEPEDTPTPTATPTSAPTPIPKPTVTPTPKNTPTPSTSLRASPTRAIKAEESEIVLAAVTSLTPTDLPVITEKNSYNNLFPFLAIGTGTLLLAVSAVFGILKK</sequence>
<comment type="caution">
    <text evidence="4">The sequence shown here is derived from an EMBL/GenBank/DDBJ whole genome shotgun (WGS) entry which is preliminary data.</text>
</comment>
<name>A0A2M6XDL4_9BACT</name>
<protein>
    <recommendedName>
        <fullName evidence="3">LTD domain-containing protein</fullName>
    </recommendedName>
</protein>
<keyword evidence="2" id="KW-1133">Transmembrane helix</keyword>
<proteinExistence type="predicted"/>
<feature type="region of interest" description="Disordered" evidence="1">
    <location>
        <begin position="150"/>
        <end position="208"/>
    </location>
</feature>
<keyword evidence="2" id="KW-0472">Membrane</keyword>
<keyword evidence="2" id="KW-0812">Transmembrane</keyword>
<feature type="compositionally biased region" description="Pro residues" evidence="1">
    <location>
        <begin position="181"/>
        <end position="197"/>
    </location>
</feature>
<dbReference type="SUPFAM" id="SSF74853">
    <property type="entry name" value="Lamin A/C globular tail domain"/>
    <property type="match status" value="1"/>
</dbReference>
<reference evidence="5" key="1">
    <citation type="submission" date="2017-09" db="EMBL/GenBank/DDBJ databases">
        <title>Depth-based differentiation of microbial function through sediment-hosted aquifers and enrichment of novel symbionts in the deep terrestrial subsurface.</title>
        <authorList>
            <person name="Probst A.J."/>
            <person name="Ladd B."/>
            <person name="Jarett J.K."/>
            <person name="Geller-Mcgrath D.E."/>
            <person name="Sieber C.M.K."/>
            <person name="Emerson J.B."/>
            <person name="Anantharaman K."/>
            <person name="Thomas B.C."/>
            <person name="Malmstrom R."/>
            <person name="Stieglmeier M."/>
            <person name="Klingl A."/>
            <person name="Woyke T."/>
            <person name="Ryan C.M."/>
            <person name="Banfield J.F."/>
        </authorList>
    </citation>
    <scope>NUCLEOTIDE SEQUENCE [LARGE SCALE GENOMIC DNA]</scope>
</reference>
<dbReference type="EMBL" id="PEYO01000006">
    <property type="protein sequence ID" value="PIU03765.1"/>
    <property type="molecule type" value="Genomic_DNA"/>
</dbReference>
<organism evidence="4 5">
    <name type="scientific">Candidatus Shapirobacteria bacterium CG08_land_8_20_14_0_20_39_18</name>
    <dbReference type="NCBI Taxonomy" id="1974883"/>
    <lineage>
        <taxon>Bacteria</taxon>
        <taxon>Candidatus Shapironibacteriota</taxon>
    </lineage>
</organism>
<feature type="domain" description="LTD" evidence="3">
    <location>
        <begin position="25"/>
        <end position="153"/>
    </location>
</feature>
<accession>A0A2M6XDL4</accession>
<dbReference type="InterPro" id="IPR001322">
    <property type="entry name" value="Lamin_tail_dom"/>
</dbReference>
<evidence type="ECO:0000313" key="5">
    <source>
        <dbReference type="Proteomes" id="UP000228996"/>
    </source>
</evidence>
<dbReference type="AlphaFoldDB" id="A0A2M6XDL4"/>
<evidence type="ECO:0000313" key="4">
    <source>
        <dbReference type="EMBL" id="PIU03765.1"/>
    </source>
</evidence>
<dbReference type="Gene3D" id="2.60.40.1260">
    <property type="entry name" value="Lamin Tail domain"/>
    <property type="match status" value="1"/>
</dbReference>
<feature type="compositionally biased region" description="Pro residues" evidence="1">
    <location>
        <begin position="155"/>
        <end position="165"/>
    </location>
</feature>
<dbReference type="PROSITE" id="PS51841">
    <property type="entry name" value="LTD"/>
    <property type="match status" value="1"/>
</dbReference>